<reference evidence="1" key="2">
    <citation type="submission" date="2020-09" db="EMBL/GenBank/DDBJ databases">
        <authorList>
            <person name="Sun Q."/>
            <person name="Zhou Y."/>
        </authorList>
    </citation>
    <scope>NUCLEOTIDE SEQUENCE</scope>
    <source>
        <strain evidence="1">CGMCC 4.7679</strain>
    </source>
</reference>
<dbReference type="RefSeq" id="WP_229880261.1">
    <property type="nucleotide sequence ID" value="NZ_BNAV01000001.1"/>
</dbReference>
<dbReference type="SUPFAM" id="SSF51735">
    <property type="entry name" value="NAD(P)-binding Rossmann-fold domains"/>
    <property type="match status" value="1"/>
</dbReference>
<dbReference type="Gene3D" id="3.90.180.10">
    <property type="entry name" value="Medium-chain alcohol dehydrogenases, catalytic domain"/>
    <property type="match status" value="1"/>
</dbReference>
<proteinExistence type="predicted"/>
<dbReference type="Proteomes" id="UP000658656">
    <property type="component" value="Unassembled WGS sequence"/>
</dbReference>
<gene>
    <name evidence="1" type="ORF">GCM10017566_05080</name>
</gene>
<dbReference type="Gene3D" id="3.40.50.720">
    <property type="entry name" value="NAD(P)-binding Rossmann-like Domain"/>
    <property type="match status" value="1"/>
</dbReference>
<keyword evidence="2" id="KW-1185">Reference proteome</keyword>
<comment type="caution">
    <text evidence="1">The sequence shown here is derived from an EMBL/GenBank/DDBJ whole genome shotgun (WGS) entry which is preliminary data.</text>
</comment>
<dbReference type="AlphaFoldDB" id="A0A8H9INA8"/>
<evidence type="ECO:0000313" key="2">
    <source>
        <dbReference type="Proteomes" id="UP000658656"/>
    </source>
</evidence>
<reference evidence="1" key="1">
    <citation type="journal article" date="2014" name="Int. J. Syst. Evol. Microbiol.">
        <title>Complete genome sequence of Corynebacterium casei LMG S-19264T (=DSM 44701T), isolated from a smear-ripened cheese.</title>
        <authorList>
            <consortium name="US DOE Joint Genome Institute (JGI-PGF)"/>
            <person name="Walter F."/>
            <person name="Albersmeier A."/>
            <person name="Kalinowski J."/>
            <person name="Ruckert C."/>
        </authorList>
    </citation>
    <scope>NUCLEOTIDE SEQUENCE</scope>
    <source>
        <strain evidence="1">CGMCC 4.7679</strain>
    </source>
</reference>
<dbReference type="EMBL" id="BNAV01000001">
    <property type="protein sequence ID" value="GHF35302.1"/>
    <property type="molecule type" value="Genomic_DNA"/>
</dbReference>
<organism evidence="1 2">
    <name type="scientific">Amycolatopsis bartoniae</name>
    <dbReference type="NCBI Taxonomy" id="941986"/>
    <lineage>
        <taxon>Bacteria</taxon>
        <taxon>Bacillati</taxon>
        <taxon>Actinomycetota</taxon>
        <taxon>Actinomycetes</taxon>
        <taxon>Pseudonocardiales</taxon>
        <taxon>Pseudonocardiaceae</taxon>
        <taxon>Amycolatopsis</taxon>
    </lineage>
</organism>
<evidence type="ECO:0008006" key="3">
    <source>
        <dbReference type="Google" id="ProtNLM"/>
    </source>
</evidence>
<dbReference type="InterPro" id="IPR036291">
    <property type="entry name" value="NAD(P)-bd_dom_sf"/>
</dbReference>
<protein>
    <recommendedName>
        <fullName evidence="3">Zinc-binding dehydrogenase</fullName>
    </recommendedName>
</protein>
<sequence length="129" mass="14128">MDSVGKVVNDVRDLARTNWTSSSTSPGFDITTSPAIGSARKRGRVVQVGLAKPTVTFDVRDLVLREVQLLGSVIGTTENLISVVEFIKDRAISSRVETLSFEQIGEGYDRMKRGDHHGPLVALYDQPAR</sequence>
<accession>A0A8H9INA8</accession>
<evidence type="ECO:0000313" key="1">
    <source>
        <dbReference type="EMBL" id="GHF35302.1"/>
    </source>
</evidence>
<name>A0A8H9INA8_9PSEU</name>